<gene>
    <name evidence="5" type="ORF">ACFPZN_28665</name>
</gene>
<feature type="domain" description="OmpR/PhoB-type" evidence="4">
    <location>
        <begin position="1"/>
        <end position="96"/>
    </location>
</feature>
<keyword evidence="6" id="KW-1185">Reference proteome</keyword>
<comment type="similarity">
    <text evidence="1">Belongs to the AfsR/DnrI/RedD regulatory family.</text>
</comment>
<evidence type="ECO:0000313" key="5">
    <source>
        <dbReference type="EMBL" id="MFC5749614.1"/>
    </source>
</evidence>
<dbReference type="InterPro" id="IPR005158">
    <property type="entry name" value="BTAD"/>
</dbReference>
<dbReference type="EMBL" id="JBHSON010000043">
    <property type="protein sequence ID" value="MFC5749614.1"/>
    <property type="molecule type" value="Genomic_DNA"/>
</dbReference>
<organism evidence="5 6">
    <name type="scientific">Actinomadura rugatobispora</name>
    <dbReference type="NCBI Taxonomy" id="1994"/>
    <lineage>
        <taxon>Bacteria</taxon>
        <taxon>Bacillati</taxon>
        <taxon>Actinomycetota</taxon>
        <taxon>Actinomycetes</taxon>
        <taxon>Streptosporangiales</taxon>
        <taxon>Thermomonosporaceae</taxon>
        <taxon>Actinomadura</taxon>
    </lineage>
</organism>
<evidence type="ECO:0000313" key="6">
    <source>
        <dbReference type="Proteomes" id="UP001596074"/>
    </source>
</evidence>
<dbReference type="InterPro" id="IPR001867">
    <property type="entry name" value="OmpR/PhoB-type_DNA-bd"/>
</dbReference>
<dbReference type="Pfam" id="PF03704">
    <property type="entry name" value="BTAD"/>
    <property type="match status" value="1"/>
</dbReference>
<keyword evidence="2 3" id="KW-0238">DNA-binding</keyword>
<evidence type="ECO:0000256" key="2">
    <source>
        <dbReference type="ARBA" id="ARBA00023125"/>
    </source>
</evidence>
<dbReference type="Gene3D" id="3.40.50.300">
    <property type="entry name" value="P-loop containing nucleotide triphosphate hydrolases"/>
    <property type="match status" value="1"/>
</dbReference>
<dbReference type="Pfam" id="PF25872">
    <property type="entry name" value="HTH_77"/>
    <property type="match status" value="1"/>
</dbReference>
<dbReference type="SMART" id="SM00862">
    <property type="entry name" value="Trans_reg_C"/>
    <property type="match status" value="1"/>
</dbReference>
<dbReference type="SMART" id="SM01043">
    <property type="entry name" value="BTAD"/>
    <property type="match status" value="1"/>
</dbReference>
<dbReference type="InterPro" id="IPR027417">
    <property type="entry name" value="P-loop_NTPase"/>
</dbReference>
<evidence type="ECO:0000256" key="3">
    <source>
        <dbReference type="PROSITE-ProRule" id="PRU01091"/>
    </source>
</evidence>
<evidence type="ECO:0000256" key="1">
    <source>
        <dbReference type="ARBA" id="ARBA00005820"/>
    </source>
</evidence>
<dbReference type="InterPro" id="IPR011990">
    <property type="entry name" value="TPR-like_helical_dom_sf"/>
</dbReference>
<dbReference type="PROSITE" id="PS51755">
    <property type="entry name" value="OMPR_PHOB"/>
    <property type="match status" value="1"/>
</dbReference>
<dbReference type="PRINTS" id="PR00364">
    <property type="entry name" value="DISEASERSIST"/>
</dbReference>
<evidence type="ECO:0000259" key="4">
    <source>
        <dbReference type="PROSITE" id="PS51755"/>
    </source>
</evidence>
<dbReference type="InterPro" id="IPR036388">
    <property type="entry name" value="WH-like_DNA-bd_sf"/>
</dbReference>
<reference evidence="6" key="1">
    <citation type="journal article" date="2019" name="Int. J. Syst. Evol. Microbiol.">
        <title>The Global Catalogue of Microorganisms (GCM) 10K type strain sequencing project: providing services to taxonomists for standard genome sequencing and annotation.</title>
        <authorList>
            <consortium name="The Broad Institute Genomics Platform"/>
            <consortium name="The Broad Institute Genome Sequencing Center for Infectious Disease"/>
            <person name="Wu L."/>
            <person name="Ma J."/>
        </authorList>
    </citation>
    <scope>NUCLEOTIDE SEQUENCE [LARGE SCALE GENOMIC DNA]</scope>
    <source>
        <strain evidence="6">KCTC 42087</strain>
    </source>
</reference>
<dbReference type="Gene3D" id="1.10.10.10">
    <property type="entry name" value="Winged helix-like DNA-binding domain superfamily/Winged helix DNA-binding domain"/>
    <property type="match status" value="1"/>
</dbReference>
<feature type="DNA-binding region" description="OmpR/PhoB-type" evidence="3">
    <location>
        <begin position="1"/>
        <end position="96"/>
    </location>
</feature>
<dbReference type="PANTHER" id="PTHR47691:SF3">
    <property type="entry name" value="HTH-TYPE TRANSCRIPTIONAL REGULATOR RV0890C-RELATED"/>
    <property type="match status" value="1"/>
</dbReference>
<dbReference type="SUPFAM" id="SSF46894">
    <property type="entry name" value="C-terminal effector domain of the bipartite response regulators"/>
    <property type="match status" value="1"/>
</dbReference>
<sequence>MRFGVLGPLAVWTDDGRPVHVPEPKVRALLADLLVARGRPVPSDRLVDDLWGERPPRNPTGTLQARISQLRAVLDGAEPGARALVAFRPPGYALEASDVDAARFEELTVRAGKAADPGLRASLLVEALDLWRGEAFADVADAAFARAAITDLEERRLAALEDLAWTRLELGEHALAASELAGPVAHHPLRERLRAAYMKALYLAGRQGEALAAYQDLRERLAEELGVDPGPEAAALHQAILLRDPALAPRPATVPEAAAPSRTNLPEPLSDLVGRDEAIKEARDALATSRLVTLTGPGGVGKTRLALAVAADPGGPPFPDGVWLAELAAVPAAGSAGVLGDAVAGVLGLRDDSLPGDPVERLAEALRGRRMLLVLDNCEHVIGPAAELAVRLLASAPGLRVLATGREPLGIEGERLLAVPPLEHAGAVELFTARAAAAAPGFTVDDPAAVAMICRRLDGIPLALELAATRVRALGVRELAGRLDDRFRVLSSGRRDAPARQRTLRAVIDWSWELLDGPERLVLRRLAVHADGCALEAAERICAEPGVDVLDVLARLVDRSLVTVVRDGSGGTRYRLLESVAAYGLERLEEAGEGDAVRRRHARHYAGLAGRGTAGLRGPDQRQWLGRLDREGANLRAALDRAAGAGDADLALALVNGLAWYWYLRGRFGEATRSLDAALAVPGPADPVARAEAVAWRAGMVMASGDGDDSERLRLEALRAYDGLDAPDSLARARVVWFLGHVHWPYGDLDANAERVAGALATFRARGDRWGTAAALSLRAKQAMVRGDLDGLARDGERSLRLFRELGDPWGRLEATDALGRHAEITGDYGRSAALRREALALAEELGLGAEAAFKLAELGRLALLTGDLERAGELHERAFRLAAALPSRSALEFSEIGLALVARRRGDLDAAERHLRARLGWLRDIGGRSGVAFVLAQLGFVAEQRGAAGRALELHREALDAARATGDPRAVALALEGIAGARAAAGHPAEAARLLGTAGGLRASIGAPLPPGERADVERIEAAARAALGDRVFDETFEGALGRGAEAWFNLDVSYPD</sequence>
<dbReference type="InterPro" id="IPR016032">
    <property type="entry name" value="Sig_transdc_resp-reg_C-effctor"/>
</dbReference>
<protein>
    <submittedName>
        <fullName evidence="5">BTAD domain-containing putative transcriptional regulator</fullName>
    </submittedName>
</protein>
<dbReference type="Gene3D" id="1.25.40.10">
    <property type="entry name" value="Tetratricopeptide repeat domain"/>
    <property type="match status" value="3"/>
</dbReference>
<dbReference type="Proteomes" id="UP001596074">
    <property type="component" value="Unassembled WGS sequence"/>
</dbReference>
<comment type="caution">
    <text evidence="5">The sequence shown here is derived from an EMBL/GenBank/DDBJ whole genome shotgun (WGS) entry which is preliminary data.</text>
</comment>
<proteinExistence type="inferred from homology"/>
<dbReference type="InterPro" id="IPR058852">
    <property type="entry name" value="HTH_77"/>
</dbReference>
<dbReference type="PANTHER" id="PTHR47691">
    <property type="entry name" value="REGULATOR-RELATED"/>
    <property type="match status" value="1"/>
</dbReference>
<dbReference type="SUPFAM" id="SSF48452">
    <property type="entry name" value="TPR-like"/>
    <property type="match status" value="3"/>
</dbReference>
<dbReference type="RefSeq" id="WP_378285342.1">
    <property type="nucleotide sequence ID" value="NZ_JBHSON010000043.1"/>
</dbReference>
<accession>A0ABW1A2C5</accession>
<dbReference type="Pfam" id="PF00486">
    <property type="entry name" value="Trans_reg_C"/>
    <property type="match status" value="1"/>
</dbReference>
<name>A0ABW1A2C5_9ACTN</name>
<dbReference type="SUPFAM" id="SSF52540">
    <property type="entry name" value="P-loop containing nucleoside triphosphate hydrolases"/>
    <property type="match status" value="1"/>
</dbReference>
<dbReference type="CDD" id="cd15831">
    <property type="entry name" value="BTAD"/>
    <property type="match status" value="1"/>
</dbReference>